<feature type="transmembrane region" description="Helical" evidence="1">
    <location>
        <begin position="12"/>
        <end position="36"/>
    </location>
</feature>
<dbReference type="AlphaFoldDB" id="A0A9P5X561"/>
<keyword evidence="1" id="KW-0472">Membrane</keyword>
<dbReference type="Proteomes" id="UP000807342">
    <property type="component" value="Unassembled WGS sequence"/>
</dbReference>
<dbReference type="EMBL" id="MU151349">
    <property type="protein sequence ID" value="KAF9444769.1"/>
    <property type="molecule type" value="Genomic_DNA"/>
</dbReference>
<feature type="non-terminal residue" evidence="2">
    <location>
        <position position="86"/>
    </location>
</feature>
<gene>
    <name evidence="2" type="ORF">P691DRAFT_635524</name>
</gene>
<feature type="transmembrane region" description="Helical" evidence="1">
    <location>
        <begin position="42"/>
        <end position="62"/>
    </location>
</feature>
<organism evidence="2 3">
    <name type="scientific">Macrolepiota fuliginosa MF-IS2</name>
    <dbReference type="NCBI Taxonomy" id="1400762"/>
    <lineage>
        <taxon>Eukaryota</taxon>
        <taxon>Fungi</taxon>
        <taxon>Dikarya</taxon>
        <taxon>Basidiomycota</taxon>
        <taxon>Agaricomycotina</taxon>
        <taxon>Agaricomycetes</taxon>
        <taxon>Agaricomycetidae</taxon>
        <taxon>Agaricales</taxon>
        <taxon>Agaricineae</taxon>
        <taxon>Agaricaceae</taxon>
        <taxon>Macrolepiota</taxon>
    </lineage>
</organism>
<comment type="caution">
    <text evidence="2">The sequence shown here is derived from an EMBL/GenBank/DDBJ whole genome shotgun (WGS) entry which is preliminary data.</text>
</comment>
<reference evidence="2" key="1">
    <citation type="submission" date="2020-11" db="EMBL/GenBank/DDBJ databases">
        <authorList>
            <consortium name="DOE Joint Genome Institute"/>
            <person name="Ahrendt S."/>
            <person name="Riley R."/>
            <person name="Andreopoulos W."/>
            <person name="Labutti K."/>
            <person name="Pangilinan J."/>
            <person name="Ruiz-Duenas F.J."/>
            <person name="Barrasa J.M."/>
            <person name="Sanchez-Garcia M."/>
            <person name="Camarero S."/>
            <person name="Miyauchi S."/>
            <person name="Serrano A."/>
            <person name="Linde D."/>
            <person name="Babiker R."/>
            <person name="Drula E."/>
            <person name="Ayuso-Fernandez I."/>
            <person name="Pacheco R."/>
            <person name="Padilla G."/>
            <person name="Ferreira P."/>
            <person name="Barriuso J."/>
            <person name="Kellner H."/>
            <person name="Castanera R."/>
            <person name="Alfaro M."/>
            <person name="Ramirez L."/>
            <person name="Pisabarro A.G."/>
            <person name="Kuo A."/>
            <person name="Tritt A."/>
            <person name="Lipzen A."/>
            <person name="He G."/>
            <person name="Yan M."/>
            <person name="Ng V."/>
            <person name="Cullen D."/>
            <person name="Martin F."/>
            <person name="Rosso M.-N."/>
            <person name="Henrissat B."/>
            <person name="Hibbett D."/>
            <person name="Martinez A.T."/>
            <person name="Grigoriev I.V."/>
        </authorList>
    </citation>
    <scope>NUCLEOTIDE SEQUENCE</scope>
    <source>
        <strain evidence="2">MF-IS2</strain>
    </source>
</reference>
<sequence>GASETSKQYMGIVAMLIESYALESAWTLTILILGFLGNTPAGTFFVDCDIAIEIIAYLLVIYRVSSGRGWNRQTGRQISSLQFQAG</sequence>
<keyword evidence="3" id="KW-1185">Reference proteome</keyword>
<keyword evidence="1" id="KW-1133">Transmembrane helix</keyword>
<proteinExistence type="predicted"/>
<evidence type="ECO:0000256" key="1">
    <source>
        <dbReference type="SAM" id="Phobius"/>
    </source>
</evidence>
<name>A0A9P5X561_9AGAR</name>
<protein>
    <submittedName>
        <fullName evidence="2">Uncharacterized protein</fullName>
    </submittedName>
</protein>
<evidence type="ECO:0000313" key="3">
    <source>
        <dbReference type="Proteomes" id="UP000807342"/>
    </source>
</evidence>
<dbReference type="OrthoDB" id="2641762at2759"/>
<accession>A0A9P5X561</accession>
<evidence type="ECO:0000313" key="2">
    <source>
        <dbReference type="EMBL" id="KAF9444769.1"/>
    </source>
</evidence>
<keyword evidence="1" id="KW-0812">Transmembrane</keyword>
<feature type="non-terminal residue" evidence="2">
    <location>
        <position position="1"/>
    </location>
</feature>